<accession>A0A6V8I777</accession>
<keyword evidence="3" id="KW-0238">DNA-binding</keyword>
<organism evidence="6 7">
    <name type="scientific">Acetobacter persici</name>
    <dbReference type="NCBI Taxonomy" id="1076596"/>
    <lineage>
        <taxon>Bacteria</taxon>
        <taxon>Pseudomonadati</taxon>
        <taxon>Pseudomonadota</taxon>
        <taxon>Alphaproteobacteria</taxon>
        <taxon>Acetobacterales</taxon>
        <taxon>Acetobacteraceae</taxon>
        <taxon>Acetobacter</taxon>
    </lineage>
</organism>
<dbReference type="InterPro" id="IPR000847">
    <property type="entry name" value="LysR_HTH_N"/>
</dbReference>
<evidence type="ECO:0000256" key="2">
    <source>
        <dbReference type="ARBA" id="ARBA00023015"/>
    </source>
</evidence>
<dbReference type="GO" id="GO:0000976">
    <property type="term" value="F:transcription cis-regulatory region binding"/>
    <property type="evidence" value="ECO:0007669"/>
    <property type="project" value="TreeGrafter"/>
</dbReference>
<comment type="similarity">
    <text evidence="1">Belongs to the LysR transcriptional regulatory family.</text>
</comment>
<protein>
    <submittedName>
        <fullName evidence="6">LysR family transcriptional regulator</fullName>
    </submittedName>
</protein>
<dbReference type="Pfam" id="PF00126">
    <property type="entry name" value="HTH_1"/>
    <property type="match status" value="1"/>
</dbReference>
<evidence type="ECO:0000256" key="1">
    <source>
        <dbReference type="ARBA" id="ARBA00009437"/>
    </source>
</evidence>
<dbReference type="Gene3D" id="1.10.10.10">
    <property type="entry name" value="Winged helix-like DNA-binding domain superfamily/Winged helix DNA-binding domain"/>
    <property type="match status" value="1"/>
</dbReference>
<gene>
    <name evidence="6" type="ORF">DmAi_14200</name>
</gene>
<dbReference type="Pfam" id="PF03466">
    <property type="entry name" value="LysR_substrate"/>
    <property type="match status" value="1"/>
</dbReference>
<name>A0A6V8I777_9PROT</name>
<dbReference type="RefSeq" id="WP_202205711.1">
    <property type="nucleotide sequence ID" value="NZ_BLJP01000004.1"/>
</dbReference>
<comment type="caution">
    <text evidence="6">The sequence shown here is derived from an EMBL/GenBank/DDBJ whole genome shotgun (WGS) entry which is preliminary data.</text>
</comment>
<keyword evidence="2" id="KW-0805">Transcription regulation</keyword>
<dbReference type="EMBL" id="BLJP01000004">
    <property type="protein sequence ID" value="GFE93361.1"/>
    <property type="molecule type" value="Genomic_DNA"/>
</dbReference>
<dbReference type="GO" id="GO:0003700">
    <property type="term" value="F:DNA-binding transcription factor activity"/>
    <property type="evidence" value="ECO:0007669"/>
    <property type="project" value="InterPro"/>
</dbReference>
<sequence>MMDIKWLEDFLVLARLQSFSKAAEERNVTQSAFSRRIQALELWVGVALIDRTRYPASLTAEGMLFRETAKDTIRLLNTGKNNLQRQPDDRMPVVSVAALHTIAITFFPLWLQKIEDEVGQVFSRLLSDDFYNCISALSEGEYDFLLCFYNESMEIPLDDNAYSYKIVGFDSFVPVISRTIYKDNDTVYPLLSYSENSLLGQLSHSAQSRTLHVLTEERHLNESAMAEALKHMVFAGHGVAWLPKSLVSKELQDGQIVAVGEDLPLEIRLYRKMGRRSAVTEKIWRSQSSR</sequence>
<dbReference type="PANTHER" id="PTHR30126">
    <property type="entry name" value="HTH-TYPE TRANSCRIPTIONAL REGULATOR"/>
    <property type="match status" value="1"/>
</dbReference>
<dbReference type="InterPro" id="IPR005119">
    <property type="entry name" value="LysR_subst-bd"/>
</dbReference>
<keyword evidence="4" id="KW-0804">Transcription</keyword>
<evidence type="ECO:0000313" key="7">
    <source>
        <dbReference type="Proteomes" id="UP000548726"/>
    </source>
</evidence>
<evidence type="ECO:0000313" key="6">
    <source>
        <dbReference type="EMBL" id="GFE93361.1"/>
    </source>
</evidence>
<dbReference type="AlphaFoldDB" id="A0A6V8I777"/>
<evidence type="ECO:0000256" key="4">
    <source>
        <dbReference type="ARBA" id="ARBA00023163"/>
    </source>
</evidence>
<dbReference type="PROSITE" id="PS50931">
    <property type="entry name" value="HTH_LYSR"/>
    <property type="match status" value="1"/>
</dbReference>
<evidence type="ECO:0000256" key="3">
    <source>
        <dbReference type="ARBA" id="ARBA00023125"/>
    </source>
</evidence>
<dbReference type="PRINTS" id="PR00039">
    <property type="entry name" value="HTHLYSR"/>
</dbReference>
<dbReference type="PANTHER" id="PTHR30126:SF2">
    <property type="entry name" value="HTH-TYPE TRANSCRIPTIONAL REGULATOR YJIE"/>
    <property type="match status" value="1"/>
</dbReference>
<reference evidence="6 7" key="1">
    <citation type="journal article" date="2020" name="Cell Rep.">
        <title>Local necrotic cells trigger systemic immune activation via gut microbiome dysbiosis in Drosophila.</title>
        <authorList>
            <person name="Kosakamoto H."/>
            <person name="Yamauchi T."/>
            <person name="Akuzawa-Tokita Y."/>
            <person name="Nishimura K."/>
            <person name="Soga T."/>
            <person name="Murakami T."/>
            <person name="Mori H."/>
            <person name="Yamamoto K."/>
            <person name="Miyazaki R."/>
            <person name="Koto A."/>
            <person name="Miura M."/>
            <person name="Obata F."/>
        </authorList>
    </citation>
    <scope>NUCLEOTIDE SEQUENCE [LARGE SCALE GENOMIC DNA]</scope>
    <source>
        <strain evidence="6 7">Ai</strain>
    </source>
</reference>
<dbReference type="Gene3D" id="3.40.190.10">
    <property type="entry name" value="Periplasmic binding protein-like II"/>
    <property type="match status" value="2"/>
</dbReference>
<proteinExistence type="inferred from homology"/>
<dbReference type="InterPro" id="IPR036388">
    <property type="entry name" value="WH-like_DNA-bd_sf"/>
</dbReference>
<dbReference type="SUPFAM" id="SSF46785">
    <property type="entry name" value="Winged helix' DNA-binding domain"/>
    <property type="match status" value="1"/>
</dbReference>
<dbReference type="SUPFAM" id="SSF53850">
    <property type="entry name" value="Periplasmic binding protein-like II"/>
    <property type="match status" value="1"/>
</dbReference>
<dbReference type="Proteomes" id="UP000548726">
    <property type="component" value="Unassembled WGS sequence"/>
</dbReference>
<keyword evidence="7" id="KW-1185">Reference proteome</keyword>
<dbReference type="InterPro" id="IPR036390">
    <property type="entry name" value="WH_DNA-bd_sf"/>
</dbReference>
<feature type="domain" description="HTH lysR-type" evidence="5">
    <location>
        <begin position="2"/>
        <end position="59"/>
    </location>
</feature>
<evidence type="ECO:0000259" key="5">
    <source>
        <dbReference type="PROSITE" id="PS50931"/>
    </source>
</evidence>